<evidence type="ECO:0000256" key="3">
    <source>
        <dbReference type="ARBA" id="ARBA00022679"/>
    </source>
</evidence>
<feature type="transmembrane region" description="Helical" evidence="4">
    <location>
        <begin position="63"/>
        <end position="81"/>
    </location>
</feature>
<dbReference type="Gene3D" id="3.90.550.10">
    <property type="entry name" value="Spore Coat Polysaccharide Biosynthesis Protein SpsA, Chain A"/>
    <property type="match status" value="1"/>
</dbReference>
<dbReference type="Proteomes" id="UP000472270">
    <property type="component" value="Unassembled WGS sequence"/>
</dbReference>
<protein>
    <submittedName>
        <fullName evidence="5">Glycosyltransferase 8 domain containing 2</fullName>
    </submittedName>
</protein>
<evidence type="ECO:0000256" key="1">
    <source>
        <dbReference type="ARBA" id="ARBA00006351"/>
    </source>
</evidence>
<keyword evidence="4" id="KW-0472">Membrane</keyword>
<keyword evidence="4" id="KW-1133">Transmembrane helix</keyword>
<proteinExistence type="inferred from homology"/>
<evidence type="ECO:0000256" key="4">
    <source>
        <dbReference type="SAM" id="Phobius"/>
    </source>
</evidence>
<name>A0A673J8E9_9TELE</name>
<dbReference type="AlphaFoldDB" id="A0A673J8E9"/>
<dbReference type="SUPFAM" id="SSF53448">
    <property type="entry name" value="Nucleotide-diphospho-sugar transferases"/>
    <property type="match status" value="1"/>
</dbReference>
<dbReference type="PANTHER" id="PTHR13778">
    <property type="entry name" value="GLYCOSYLTRANSFERASE 8 DOMAIN-CONTAINING PROTEIN"/>
    <property type="match status" value="1"/>
</dbReference>
<dbReference type="PANTHER" id="PTHR13778:SF2">
    <property type="entry name" value="GLYCOSYLTRANSFERASE 8 DOMAIN-CONTAINING PROTEIN 2"/>
    <property type="match status" value="1"/>
</dbReference>
<dbReference type="Pfam" id="PF01501">
    <property type="entry name" value="Glyco_transf_8"/>
    <property type="match status" value="2"/>
</dbReference>
<keyword evidence="2" id="KW-0328">Glycosyltransferase</keyword>
<keyword evidence="3" id="KW-0808">Transferase</keyword>
<keyword evidence="4" id="KW-0812">Transmembrane</keyword>
<comment type="similarity">
    <text evidence="1">Belongs to the glycosyltransferase 8 family.</text>
</comment>
<dbReference type="InterPro" id="IPR029044">
    <property type="entry name" value="Nucleotide-diphossugar_trans"/>
</dbReference>
<dbReference type="GO" id="GO:0005794">
    <property type="term" value="C:Golgi apparatus"/>
    <property type="evidence" value="ECO:0007669"/>
    <property type="project" value="TreeGrafter"/>
</dbReference>
<keyword evidence="6" id="KW-1185">Reference proteome</keyword>
<sequence>APLLSLYLSLSLSLPVNRELLILLIMVAFAHLYKKTRLQTLAKYSGLIYFYFSYYFSRKHTNCFLILVSFVLQLNFVRFYLPLLAAENHERIVYLDDDVIVQGEIHYYVCKPLKWTLTLHLYSYCDLPPIHEMVRSVGMQTTYMGFLDYRKEEVRELGISPNLGECKKQKVTKQLEKRMAKNVTENLYSSAMAGGVATPPMLIVFHDKYTTIDPLWCVRHLGWSPDTRYPRSFLKDARLLHWNGHPTGKCTLVRL</sequence>
<evidence type="ECO:0000313" key="5">
    <source>
        <dbReference type="Ensembl" id="ENSSRHP00000050029.1"/>
    </source>
</evidence>
<dbReference type="GO" id="GO:0008194">
    <property type="term" value="F:UDP-glycosyltransferase activity"/>
    <property type="evidence" value="ECO:0007669"/>
    <property type="project" value="UniProtKB-ARBA"/>
</dbReference>
<feature type="transmembrane region" description="Helical" evidence="4">
    <location>
        <begin position="6"/>
        <end position="29"/>
    </location>
</feature>
<organism evidence="5 6">
    <name type="scientific">Sinocyclocheilus rhinocerous</name>
    <dbReference type="NCBI Taxonomy" id="307959"/>
    <lineage>
        <taxon>Eukaryota</taxon>
        <taxon>Metazoa</taxon>
        <taxon>Chordata</taxon>
        <taxon>Craniata</taxon>
        <taxon>Vertebrata</taxon>
        <taxon>Euteleostomi</taxon>
        <taxon>Actinopterygii</taxon>
        <taxon>Neopterygii</taxon>
        <taxon>Teleostei</taxon>
        <taxon>Ostariophysi</taxon>
        <taxon>Cypriniformes</taxon>
        <taxon>Cyprinidae</taxon>
        <taxon>Cyprininae</taxon>
        <taxon>Sinocyclocheilus</taxon>
    </lineage>
</organism>
<dbReference type="InterPro" id="IPR050748">
    <property type="entry name" value="Glycosyltrans_8_dom-fam"/>
</dbReference>
<reference evidence="5" key="2">
    <citation type="submission" date="2025-09" db="UniProtKB">
        <authorList>
            <consortium name="Ensembl"/>
        </authorList>
    </citation>
    <scope>IDENTIFICATION</scope>
</reference>
<dbReference type="InterPro" id="IPR002495">
    <property type="entry name" value="Glyco_trans_8"/>
</dbReference>
<reference evidence="5" key="1">
    <citation type="submission" date="2025-08" db="UniProtKB">
        <authorList>
            <consortium name="Ensembl"/>
        </authorList>
    </citation>
    <scope>IDENTIFICATION</scope>
</reference>
<dbReference type="Ensembl" id="ENSSRHT00000051441.1">
    <property type="protein sequence ID" value="ENSSRHP00000050029.1"/>
    <property type="gene ID" value="ENSSRHG00000025193.1"/>
</dbReference>
<accession>A0A673J8E9</accession>
<evidence type="ECO:0000313" key="6">
    <source>
        <dbReference type="Proteomes" id="UP000472270"/>
    </source>
</evidence>
<evidence type="ECO:0000256" key="2">
    <source>
        <dbReference type="ARBA" id="ARBA00022676"/>
    </source>
</evidence>